<dbReference type="GO" id="GO:0005634">
    <property type="term" value="C:nucleus"/>
    <property type="evidence" value="ECO:0007669"/>
    <property type="project" value="UniProtKB-SubCell"/>
</dbReference>
<dbReference type="PANTHER" id="PTHR11945:SF387">
    <property type="entry name" value="AGAMOUS-LIKE MADS-BOX PROTEIN AGL80"/>
    <property type="match status" value="1"/>
</dbReference>
<name>A0ABC8S7J3_9AQUA</name>
<accession>A0ABC8S7J3</accession>
<evidence type="ECO:0000256" key="2">
    <source>
        <dbReference type="ARBA" id="ARBA00023015"/>
    </source>
</evidence>
<dbReference type="Proteomes" id="UP001642360">
    <property type="component" value="Unassembled WGS sequence"/>
</dbReference>
<dbReference type="InterPro" id="IPR002100">
    <property type="entry name" value="TF_MADSbox"/>
</dbReference>
<evidence type="ECO:0000313" key="8">
    <source>
        <dbReference type="Proteomes" id="UP001642360"/>
    </source>
</evidence>
<feature type="domain" description="MADS-box" evidence="6">
    <location>
        <begin position="81"/>
        <end position="129"/>
    </location>
</feature>
<evidence type="ECO:0000259" key="6">
    <source>
        <dbReference type="PROSITE" id="PS50066"/>
    </source>
</evidence>
<dbReference type="PANTHER" id="PTHR11945">
    <property type="entry name" value="MADS BOX PROTEIN"/>
    <property type="match status" value="1"/>
</dbReference>
<evidence type="ECO:0000256" key="5">
    <source>
        <dbReference type="ARBA" id="ARBA00023242"/>
    </source>
</evidence>
<dbReference type="CDD" id="cd00266">
    <property type="entry name" value="MADS_SRF_like"/>
    <property type="match status" value="1"/>
</dbReference>
<reference evidence="7 8" key="1">
    <citation type="submission" date="2024-02" db="EMBL/GenBank/DDBJ databases">
        <authorList>
            <person name="Vignale AGUSTIN F."/>
            <person name="Sosa J E."/>
            <person name="Modenutti C."/>
        </authorList>
    </citation>
    <scope>NUCLEOTIDE SEQUENCE [LARGE SCALE GENOMIC DNA]</scope>
</reference>
<sequence>MLLIPKRKLQLELQMFNVNTNGITSLLLDKSNHEALVNERISKGHMYVVSSTIYIGLLGDIKSHHLHALVIFSSSESSPAMTRKKVTLAYIPNDSERKASFKKRKKGMMKKVNELSTLCGVDACAIVLSPYSHDPEVWPSPLGVQRVIAKFKNLPDWDQGRKMANQESFTKERIRKTEEKLRKQHKENQHKEMTNVMFQCLAGEWSRSFSFYGLNEMGWFVDQNIREIARRINSLKEEILPHQGMTMRHGMSSAEIVADTQIASEMPMNAMQNYQWNMQPTVSPYGLGWDPTIPSYGYNSNSIGPNFTYP</sequence>
<dbReference type="Gene3D" id="3.40.1810.10">
    <property type="entry name" value="Transcription factor, MADS-box"/>
    <property type="match status" value="1"/>
</dbReference>
<proteinExistence type="predicted"/>
<dbReference type="PRINTS" id="PR00404">
    <property type="entry name" value="MADSDOMAIN"/>
</dbReference>
<dbReference type="EMBL" id="CAUOFW020002031">
    <property type="protein sequence ID" value="CAK9150387.1"/>
    <property type="molecule type" value="Genomic_DNA"/>
</dbReference>
<evidence type="ECO:0000313" key="7">
    <source>
        <dbReference type="EMBL" id="CAK9150387.1"/>
    </source>
</evidence>
<comment type="subcellular location">
    <subcellularLocation>
        <location evidence="1">Nucleus</location>
    </subcellularLocation>
</comment>
<comment type="caution">
    <text evidence="7">The sequence shown here is derived from an EMBL/GenBank/DDBJ whole genome shotgun (WGS) entry which is preliminary data.</text>
</comment>
<dbReference type="InterPro" id="IPR036879">
    <property type="entry name" value="TF_MADSbox_sf"/>
</dbReference>
<evidence type="ECO:0000256" key="4">
    <source>
        <dbReference type="ARBA" id="ARBA00023163"/>
    </source>
</evidence>
<dbReference type="InterPro" id="IPR033897">
    <property type="entry name" value="SRF-like_MADS-box"/>
</dbReference>
<evidence type="ECO:0000256" key="1">
    <source>
        <dbReference type="ARBA" id="ARBA00004123"/>
    </source>
</evidence>
<dbReference type="Pfam" id="PF00319">
    <property type="entry name" value="SRF-TF"/>
    <property type="match status" value="1"/>
</dbReference>
<dbReference type="PROSITE" id="PS50066">
    <property type="entry name" value="MADS_BOX_2"/>
    <property type="match status" value="1"/>
</dbReference>
<keyword evidence="5" id="KW-0539">Nucleus</keyword>
<keyword evidence="8" id="KW-1185">Reference proteome</keyword>
<organism evidence="7 8">
    <name type="scientific">Ilex paraguariensis</name>
    <name type="common">yerba mate</name>
    <dbReference type="NCBI Taxonomy" id="185542"/>
    <lineage>
        <taxon>Eukaryota</taxon>
        <taxon>Viridiplantae</taxon>
        <taxon>Streptophyta</taxon>
        <taxon>Embryophyta</taxon>
        <taxon>Tracheophyta</taxon>
        <taxon>Spermatophyta</taxon>
        <taxon>Magnoliopsida</taxon>
        <taxon>eudicotyledons</taxon>
        <taxon>Gunneridae</taxon>
        <taxon>Pentapetalae</taxon>
        <taxon>asterids</taxon>
        <taxon>campanulids</taxon>
        <taxon>Aquifoliales</taxon>
        <taxon>Aquifoliaceae</taxon>
        <taxon>Ilex</taxon>
    </lineage>
</organism>
<evidence type="ECO:0000256" key="3">
    <source>
        <dbReference type="ARBA" id="ARBA00023125"/>
    </source>
</evidence>
<dbReference type="SMART" id="SM00432">
    <property type="entry name" value="MADS"/>
    <property type="match status" value="1"/>
</dbReference>
<dbReference type="SUPFAM" id="SSF55455">
    <property type="entry name" value="SRF-like"/>
    <property type="match status" value="1"/>
</dbReference>
<protein>
    <recommendedName>
        <fullName evidence="6">MADS-box domain-containing protein</fullName>
    </recommendedName>
</protein>
<gene>
    <name evidence="7" type="ORF">ILEXP_LOCUS18534</name>
</gene>
<keyword evidence="2" id="KW-0805">Transcription regulation</keyword>
<dbReference type="GO" id="GO:0003677">
    <property type="term" value="F:DNA binding"/>
    <property type="evidence" value="ECO:0007669"/>
    <property type="project" value="UniProtKB-KW"/>
</dbReference>
<dbReference type="AlphaFoldDB" id="A0ABC8S7J3"/>
<keyword evidence="4" id="KW-0804">Transcription</keyword>
<keyword evidence="3" id="KW-0238">DNA-binding</keyword>
<dbReference type="FunFam" id="3.40.1810.10:FF:000018">
    <property type="entry name" value="agamous-like MADS-box protein AGL80"/>
    <property type="match status" value="1"/>
</dbReference>